<keyword evidence="1" id="KW-0472">Membrane</keyword>
<keyword evidence="4" id="KW-1185">Reference proteome</keyword>
<feature type="transmembrane region" description="Helical" evidence="1">
    <location>
        <begin position="188"/>
        <end position="209"/>
    </location>
</feature>
<feature type="transmembrane region" description="Helical" evidence="1">
    <location>
        <begin position="216"/>
        <end position="236"/>
    </location>
</feature>
<dbReference type="GO" id="GO:0009103">
    <property type="term" value="P:lipopolysaccharide biosynthetic process"/>
    <property type="evidence" value="ECO:0007669"/>
    <property type="project" value="TreeGrafter"/>
</dbReference>
<sequence>MNNPMHFRKDIQGLRALAVIVVIIFHLGFLPNGYLGVDVFFVISGFLIIGIINKDFINDTYSIKDFYVRRFRRIIPLVLITALVALVLGSYFMLPDDLENLSQSIIATNFFSNNVLQLITVRNYWDVMNEYKPLMHTWSLGVEEQFYIVIPFLFLFSNKKNNKIFAIIMIATLASALTYIFYNDESVKFYMLPMRFFEISIGGLAALKIREIKSNAYLSGISFLVLIVLLFFDFGLTGELETIIAVIATVLLIATNKSSFKINQLLENRIAVYIGTISFSLYMWHQVILAFYRYAISQEFSLYTSLLLGLTMLAVAILSYHFIEDYFRRPQNISTKKLLMICSFLFLGLNAASFYIYFKAGVIRDVPELKISAAHVERGMHAKYNSKIRELTGDFTASEKINVLLIGNSFARDWANVLLESEFRDQINIFYSEFPFETKNLQHNLDMADVIFFSPFYKAEYIPVATKFKIDEKKLWIVGTKNFGPNNGLLYNQKRSQGNCDLRANVSDYALNENRELIEEWGDRYIDLLSYVVDTANKVPVFTQNCEFISQDTRHFTRSGARFFANKVNLAQYLNVPRTPHTNLHAAAE</sequence>
<evidence type="ECO:0000259" key="2">
    <source>
        <dbReference type="Pfam" id="PF01757"/>
    </source>
</evidence>
<dbReference type="InterPro" id="IPR002656">
    <property type="entry name" value="Acyl_transf_3_dom"/>
</dbReference>
<feature type="transmembrane region" description="Helical" evidence="1">
    <location>
        <begin position="12"/>
        <end position="29"/>
    </location>
</feature>
<dbReference type="InterPro" id="IPR050879">
    <property type="entry name" value="Acyltransferase_3"/>
</dbReference>
<feature type="transmembrane region" description="Helical" evidence="1">
    <location>
        <begin position="272"/>
        <end position="294"/>
    </location>
</feature>
<dbReference type="AlphaFoldDB" id="A0A2T0U9C1"/>
<evidence type="ECO:0000313" key="4">
    <source>
        <dbReference type="Proteomes" id="UP000238034"/>
    </source>
</evidence>
<feature type="transmembrane region" description="Helical" evidence="1">
    <location>
        <begin position="164"/>
        <end position="182"/>
    </location>
</feature>
<feature type="transmembrane region" description="Helical" evidence="1">
    <location>
        <begin position="242"/>
        <end position="260"/>
    </location>
</feature>
<evidence type="ECO:0000256" key="1">
    <source>
        <dbReference type="SAM" id="Phobius"/>
    </source>
</evidence>
<feature type="transmembrane region" description="Helical" evidence="1">
    <location>
        <begin position="338"/>
        <end position="358"/>
    </location>
</feature>
<feature type="transmembrane region" description="Helical" evidence="1">
    <location>
        <begin position="300"/>
        <end position="318"/>
    </location>
</feature>
<dbReference type="Proteomes" id="UP000238034">
    <property type="component" value="Unassembled WGS sequence"/>
</dbReference>
<dbReference type="RefSeq" id="WP_106291773.1">
    <property type="nucleotide sequence ID" value="NZ_PVTH01000002.1"/>
</dbReference>
<name>A0A2T0U9C1_9SPHI</name>
<comment type="caution">
    <text evidence="3">The sequence shown here is derived from an EMBL/GenBank/DDBJ whole genome shotgun (WGS) entry which is preliminary data.</text>
</comment>
<feature type="domain" description="Acyltransferase 3" evidence="2">
    <location>
        <begin position="10"/>
        <end position="318"/>
    </location>
</feature>
<dbReference type="PANTHER" id="PTHR23028:SF53">
    <property type="entry name" value="ACYL_TRANSF_3 DOMAIN-CONTAINING PROTEIN"/>
    <property type="match status" value="1"/>
</dbReference>
<reference evidence="3 4" key="1">
    <citation type="submission" date="2018-03" db="EMBL/GenBank/DDBJ databases">
        <title>Genomic Encyclopedia of Type Strains, Phase III (KMG-III): the genomes of soil and plant-associated and newly described type strains.</title>
        <authorList>
            <person name="Whitman W."/>
        </authorList>
    </citation>
    <scope>NUCLEOTIDE SEQUENCE [LARGE SCALE GENOMIC DNA]</scope>
    <source>
        <strain evidence="3 4">CGMCC 1.9313</strain>
    </source>
</reference>
<organism evidence="3 4">
    <name type="scientific">Arcticibacter pallidicorallinus</name>
    <dbReference type="NCBI Taxonomy" id="1259464"/>
    <lineage>
        <taxon>Bacteria</taxon>
        <taxon>Pseudomonadati</taxon>
        <taxon>Bacteroidota</taxon>
        <taxon>Sphingobacteriia</taxon>
        <taxon>Sphingobacteriales</taxon>
        <taxon>Sphingobacteriaceae</taxon>
        <taxon>Arcticibacter</taxon>
    </lineage>
</organism>
<proteinExistence type="predicted"/>
<dbReference type="Pfam" id="PF01757">
    <property type="entry name" value="Acyl_transf_3"/>
    <property type="match status" value="1"/>
</dbReference>
<dbReference type="GO" id="GO:0016020">
    <property type="term" value="C:membrane"/>
    <property type="evidence" value="ECO:0007669"/>
    <property type="project" value="TreeGrafter"/>
</dbReference>
<evidence type="ECO:0000313" key="3">
    <source>
        <dbReference type="EMBL" id="PRY54514.1"/>
    </source>
</evidence>
<accession>A0A2T0U9C1</accession>
<protein>
    <submittedName>
        <fullName evidence="3">Peptidoglycan/LPS O-acetylase OafA/YrhL</fullName>
    </submittedName>
</protein>
<dbReference type="PANTHER" id="PTHR23028">
    <property type="entry name" value="ACETYLTRANSFERASE"/>
    <property type="match status" value="1"/>
</dbReference>
<feature type="transmembrane region" description="Helical" evidence="1">
    <location>
        <begin position="35"/>
        <end position="53"/>
    </location>
</feature>
<dbReference type="GO" id="GO:0016747">
    <property type="term" value="F:acyltransferase activity, transferring groups other than amino-acyl groups"/>
    <property type="evidence" value="ECO:0007669"/>
    <property type="project" value="InterPro"/>
</dbReference>
<gene>
    <name evidence="3" type="ORF">B0I27_102281</name>
</gene>
<keyword evidence="1" id="KW-1133">Transmembrane helix</keyword>
<keyword evidence="1" id="KW-0812">Transmembrane</keyword>
<dbReference type="OrthoDB" id="290051at2"/>
<feature type="transmembrane region" description="Helical" evidence="1">
    <location>
        <begin position="74"/>
        <end position="94"/>
    </location>
</feature>
<dbReference type="EMBL" id="PVTH01000002">
    <property type="protein sequence ID" value="PRY54514.1"/>
    <property type="molecule type" value="Genomic_DNA"/>
</dbReference>
<feature type="transmembrane region" description="Helical" evidence="1">
    <location>
        <begin position="138"/>
        <end position="157"/>
    </location>
</feature>